<dbReference type="EMBL" id="DQ491001">
    <property type="protein sequence ID" value="ABT13929.1"/>
    <property type="molecule type" value="Genomic_DNA"/>
</dbReference>
<evidence type="ECO:0000313" key="2">
    <source>
        <dbReference type="Proteomes" id="UP000246715"/>
    </source>
</evidence>
<accession>A7IUA5</accession>
<evidence type="ECO:0000313" key="1">
    <source>
        <dbReference type="EMBL" id="ABT13929.1"/>
    </source>
</evidence>
<organism evidence="1 2">
    <name type="scientific">Paramecium bursaria Chlorella virus MT325</name>
    <name type="common">PBCV-MT325</name>
    <dbReference type="NCBI Taxonomy" id="346932"/>
    <lineage>
        <taxon>Viruses</taxon>
        <taxon>Varidnaviria</taxon>
        <taxon>Bamfordvirae</taxon>
        <taxon>Nucleocytoviricota</taxon>
        <taxon>Megaviricetes</taxon>
        <taxon>Algavirales</taxon>
        <taxon>Phycodnaviridae</taxon>
        <taxon>Chlorovirus</taxon>
        <taxon>Chlorovirus conductrix</taxon>
        <taxon>Paramecium bursaria Chlorella virus A1</taxon>
    </lineage>
</organism>
<dbReference type="Proteomes" id="UP000246715">
    <property type="component" value="Segment"/>
</dbReference>
<proteinExistence type="predicted"/>
<protein>
    <submittedName>
        <fullName evidence="1">Uncharacterized protein M375R</fullName>
    </submittedName>
</protein>
<reference evidence="1 2" key="1">
    <citation type="journal article" date="2007" name="Virology">
        <title>Sequence and annotation of the 314-kb MT325 and the 321-kb FR483 viruses that infect Chlorella Pbi.</title>
        <authorList>
            <person name="Fitzgerald L.A."/>
            <person name="Graves M.V."/>
            <person name="Li X."/>
            <person name="Feldblyum T."/>
            <person name="Hartigan J."/>
            <person name="Van Etten J.L."/>
        </authorList>
    </citation>
    <scope>NUCLEOTIDE SEQUENCE [LARGE SCALE GENOMIC DNA]</scope>
    <source>
        <strain evidence="1 2">MT325</strain>
    </source>
</reference>
<sequence length="179" mass="21200">MENMFSQYMSLEHLVQDPNSVSDEVILETVRSSPDVNRLFMTLEPYYELQNIFNACAFTKPHLLEKLSDLGCKPHISTRNSRNPLIEALFREDIVSAYMLYTLGFFIFYDTGESLFKVDDERFCINGHFIDIIDALYKYHKFKSIDFIRDISTENILLKRDNSEEHRFYISSIKDYELF</sequence>
<organismHost>
    <name type="scientific">Paramecium bursaria</name>
    <dbReference type="NCBI Taxonomy" id="74790"/>
</organismHost>
<gene>
    <name evidence="1" type="primary">M375R</name>
    <name evidence="1" type="ORF">MT325_M375R</name>
</gene>
<name>A7IUA5_PBCVM</name>